<feature type="signal peptide" evidence="12">
    <location>
        <begin position="1"/>
        <end position="19"/>
    </location>
</feature>
<evidence type="ECO:0000256" key="8">
    <source>
        <dbReference type="ARBA" id="ARBA00023136"/>
    </source>
</evidence>
<keyword evidence="17" id="KW-1185">Reference proteome</keyword>
<dbReference type="InterPro" id="IPR038591">
    <property type="entry name" value="NolW-like_sf"/>
</dbReference>
<feature type="domain" description="NolW-like" evidence="14">
    <location>
        <begin position="180"/>
        <end position="246"/>
    </location>
</feature>
<evidence type="ECO:0000256" key="7">
    <source>
        <dbReference type="ARBA" id="ARBA00022927"/>
    </source>
</evidence>
<feature type="domain" description="GspD-like N0" evidence="15">
    <location>
        <begin position="23"/>
        <end position="93"/>
    </location>
</feature>
<evidence type="ECO:0000256" key="5">
    <source>
        <dbReference type="ARBA" id="ARBA00022692"/>
    </source>
</evidence>
<feature type="domain" description="Type II/III secretion system secretin-like" evidence="13">
    <location>
        <begin position="475"/>
        <end position="639"/>
    </location>
</feature>
<dbReference type="GO" id="GO:0015628">
    <property type="term" value="P:protein secretion by the type II secretion system"/>
    <property type="evidence" value="ECO:0007669"/>
    <property type="project" value="InterPro"/>
</dbReference>
<keyword evidence="7" id="KW-0653">Protein transport</keyword>
<dbReference type="EMBL" id="FOZG01000001">
    <property type="protein sequence ID" value="SFR76843.1"/>
    <property type="molecule type" value="Genomic_DNA"/>
</dbReference>
<dbReference type="GO" id="GO:0015627">
    <property type="term" value="C:type II protein secretion system complex"/>
    <property type="evidence" value="ECO:0007669"/>
    <property type="project" value="InterPro"/>
</dbReference>
<dbReference type="STRING" id="1166337.SAMN05192580_0123"/>
<dbReference type="RefSeq" id="WP_093309335.1">
    <property type="nucleotide sequence ID" value="NZ_FOZG01000001.1"/>
</dbReference>
<keyword evidence="5" id="KW-0812">Transmembrane</keyword>
<sequence length="769" mass="79526">MRRAILLAGLLAAASPLMAQQVLNLRDADIRAFIQDASRVTGRTFIIDPQVQGKVSVVSDRPLSRTEYLEVFLSTLRANGYVAVPAAGGAFRVQPANGAAAAAGRVGTGRASANSFATEVFRLQTIDAQSAVDTIRPLVGPGGSVTASRTGNAVVVADYADNLRRIRDVLSRIDRDSAATRVVPLRNAGAREIAGSLQQLVGTSGQGGPAASVVAIDSSNAIALRGDSSTVARLARIAEELDRRAENGAEIRVIFLRHAEAEKLVPVLQQLVGQAVTATPAAVGGSGAGPAGPGQASGAGASQPVSTPSVSVSTGGSPQRGTPVIARYEGANAVIIAAPSDVQRTLGEVVRQLDTRREQVLVEAIIVEIGDVAAKALGVQYLLGGLPGSGVPFAATNYSNAAPNLLTIAGAIGARELATTTTVVNGTTVTTTTNNQLSDNLAQQAVNSILGAGGSFAGFAGKLGSNAIFGAIINAVKSDNKSNLLSTPSIMTLDNQEAKILVGQEIPITTGQALSNNFDNAFRTVQRENVGISLEVKPQINAGGAINLAIKQEVSSIAGPVGGEFNDLILNKRQIETVVTVDDGEIVALGGLLDDNERRTIEKIPFLGDIPGLGVLFRSKARSRSKTNLMVFIRPTILRTSADSREVAERRYGYARAQQLQQRPDVEPSLDEMVRDYMGAAPPVPAVPLPGSTPPAVAPAPVVAGPQVVTPGVVPVPALPDAGTIQVPVLPSTPPAQAVPQQQIIVPRVSTSSERVTLPSATPAPARRR</sequence>
<keyword evidence="9" id="KW-0998">Cell outer membrane</keyword>
<dbReference type="NCBIfam" id="TIGR02517">
    <property type="entry name" value="type_II_gspD"/>
    <property type="match status" value="1"/>
</dbReference>
<reference evidence="16 17" key="1">
    <citation type="submission" date="2016-10" db="EMBL/GenBank/DDBJ databases">
        <authorList>
            <person name="de Groot N.N."/>
        </authorList>
    </citation>
    <scope>NUCLEOTIDE SEQUENCE [LARGE SCALE GENOMIC DNA]</scope>
    <source>
        <strain evidence="16 17">S5-249</strain>
    </source>
</reference>
<feature type="domain" description="NolW-like" evidence="14">
    <location>
        <begin position="118"/>
        <end position="178"/>
    </location>
</feature>
<dbReference type="InterPro" id="IPR013356">
    <property type="entry name" value="T2SS_GspD"/>
</dbReference>
<evidence type="ECO:0000313" key="16">
    <source>
        <dbReference type="EMBL" id="SFR76843.1"/>
    </source>
</evidence>
<dbReference type="GO" id="GO:0009279">
    <property type="term" value="C:cell outer membrane"/>
    <property type="evidence" value="ECO:0007669"/>
    <property type="project" value="UniProtKB-SubCell"/>
</dbReference>
<evidence type="ECO:0000259" key="13">
    <source>
        <dbReference type="Pfam" id="PF00263"/>
    </source>
</evidence>
<feature type="compositionally biased region" description="Gly residues" evidence="11">
    <location>
        <begin position="284"/>
        <end position="297"/>
    </location>
</feature>
<comment type="similarity">
    <text evidence="2">Belongs to the bacterial secretin family. GSP D subfamily.</text>
</comment>
<dbReference type="Gene3D" id="3.30.1370.120">
    <property type="match status" value="3"/>
</dbReference>
<evidence type="ECO:0000256" key="12">
    <source>
        <dbReference type="SAM" id="SignalP"/>
    </source>
</evidence>
<dbReference type="PANTHER" id="PTHR30332">
    <property type="entry name" value="PROBABLE GENERAL SECRETION PATHWAY PROTEIN D"/>
    <property type="match status" value="1"/>
</dbReference>
<dbReference type="Pfam" id="PF00263">
    <property type="entry name" value="Secretin"/>
    <property type="match status" value="1"/>
</dbReference>
<keyword evidence="6 12" id="KW-0732">Signal</keyword>
<evidence type="ECO:0000256" key="10">
    <source>
        <dbReference type="RuleBase" id="RU004004"/>
    </source>
</evidence>
<dbReference type="AlphaFoldDB" id="A0A1I6JCV2"/>
<dbReference type="PRINTS" id="PR00811">
    <property type="entry name" value="BCTERIALGSPD"/>
</dbReference>
<evidence type="ECO:0000259" key="15">
    <source>
        <dbReference type="Pfam" id="PF21305"/>
    </source>
</evidence>
<keyword evidence="3 10" id="KW-0813">Transport</keyword>
<dbReference type="InterPro" id="IPR005644">
    <property type="entry name" value="NolW-like"/>
</dbReference>
<evidence type="ECO:0000256" key="2">
    <source>
        <dbReference type="ARBA" id="ARBA00006980"/>
    </source>
</evidence>
<dbReference type="InterPro" id="IPR001775">
    <property type="entry name" value="GspD/PilQ"/>
</dbReference>
<keyword evidence="4" id="KW-1134">Transmembrane beta strand</keyword>
<feature type="chain" id="PRO_5011561735" evidence="12">
    <location>
        <begin position="20"/>
        <end position="769"/>
    </location>
</feature>
<dbReference type="OrthoDB" id="9775455at2"/>
<keyword evidence="8" id="KW-0472">Membrane</keyword>
<feature type="region of interest" description="Disordered" evidence="11">
    <location>
        <begin position="283"/>
        <end position="323"/>
    </location>
</feature>
<evidence type="ECO:0000256" key="1">
    <source>
        <dbReference type="ARBA" id="ARBA00004442"/>
    </source>
</evidence>
<comment type="subcellular location">
    <subcellularLocation>
        <location evidence="1 10">Cell outer membrane</location>
    </subcellularLocation>
</comment>
<protein>
    <submittedName>
        <fullName evidence="16">General secretion pathway protein D</fullName>
    </submittedName>
</protein>
<evidence type="ECO:0000256" key="4">
    <source>
        <dbReference type="ARBA" id="ARBA00022452"/>
    </source>
</evidence>
<dbReference type="Proteomes" id="UP000198824">
    <property type="component" value="Unassembled WGS sequence"/>
</dbReference>
<dbReference type="PANTHER" id="PTHR30332:SF24">
    <property type="entry name" value="SECRETIN GSPD-RELATED"/>
    <property type="match status" value="1"/>
</dbReference>
<feature type="compositionally biased region" description="Low complexity" evidence="11">
    <location>
        <begin position="298"/>
        <end position="319"/>
    </location>
</feature>
<evidence type="ECO:0000259" key="14">
    <source>
        <dbReference type="Pfam" id="PF03958"/>
    </source>
</evidence>
<feature type="region of interest" description="Disordered" evidence="11">
    <location>
        <begin position="747"/>
        <end position="769"/>
    </location>
</feature>
<accession>A0A1I6JCV2</accession>
<name>A0A1I6JCV2_9SPHN</name>
<dbReference type="Pfam" id="PF21305">
    <property type="entry name" value="type_II_gspD_N0"/>
    <property type="match status" value="1"/>
</dbReference>
<evidence type="ECO:0000256" key="11">
    <source>
        <dbReference type="SAM" id="MobiDB-lite"/>
    </source>
</evidence>
<evidence type="ECO:0000256" key="9">
    <source>
        <dbReference type="ARBA" id="ARBA00023237"/>
    </source>
</evidence>
<dbReference type="InterPro" id="IPR049371">
    <property type="entry name" value="GspD-like_N0"/>
</dbReference>
<dbReference type="InterPro" id="IPR004846">
    <property type="entry name" value="T2SS/T3SS_dom"/>
</dbReference>
<dbReference type="InterPro" id="IPR050810">
    <property type="entry name" value="Bact_Secretion_Sys_Channel"/>
</dbReference>
<feature type="domain" description="NolW-like" evidence="14">
    <location>
        <begin position="252"/>
        <end position="359"/>
    </location>
</feature>
<evidence type="ECO:0000256" key="3">
    <source>
        <dbReference type="ARBA" id="ARBA00022448"/>
    </source>
</evidence>
<evidence type="ECO:0000256" key="6">
    <source>
        <dbReference type="ARBA" id="ARBA00022729"/>
    </source>
</evidence>
<proteinExistence type="inferred from homology"/>
<gene>
    <name evidence="16" type="ORF">SAMN05192580_0123</name>
</gene>
<evidence type="ECO:0000313" key="17">
    <source>
        <dbReference type="Proteomes" id="UP000198824"/>
    </source>
</evidence>
<dbReference type="Pfam" id="PF03958">
    <property type="entry name" value="Secretin_N"/>
    <property type="match status" value="3"/>
</dbReference>
<organism evidence="16 17">
    <name type="scientific">Sphingomonas jatrophae</name>
    <dbReference type="NCBI Taxonomy" id="1166337"/>
    <lineage>
        <taxon>Bacteria</taxon>
        <taxon>Pseudomonadati</taxon>
        <taxon>Pseudomonadota</taxon>
        <taxon>Alphaproteobacteria</taxon>
        <taxon>Sphingomonadales</taxon>
        <taxon>Sphingomonadaceae</taxon>
        <taxon>Sphingomonas</taxon>
    </lineage>
</organism>